<name>A0A6C0FFU9_9ZZZZ</name>
<sequence>MKPNEENDYGFFCDLEEEFCIYPKQNIGISNLYTIIEEKDKSASSIKLDYDNLVNEIYKINIRSVIAYIVVSLSSVYLTTKLFYRYNP</sequence>
<keyword evidence="1" id="KW-0812">Transmembrane</keyword>
<organism evidence="2">
    <name type="scientific">viral metagenome</name>
    <dbReference type="NCBI Taxonomy" id="1070528"/>
    <lineage>
        <taxon>unclassified sequences</taxon>
        <taxon>metagenomes</taxon>
        <taxon>organismal metagenomes</taxon>
    </lineage>
</organism>
<protein>
    <submittedName>
        <fullName evidence="2">Uncharacterized protein</fullName>
    </submittedName>
</protein>
<evidence type="ECO:0000256" key="1">
    <source>
        <dbReference type="SAM" id="Phobius"/>
    </source>
</evidence>
<proteinExistence type="predicted"/>
<evidence type="ECO:0000313" key="2">
    <source>
        <dbReference type="EMBL" id="QHT37935.1"/>
    </source>
</evidence>
<feature type="transmembrane region" description="Helical" evidence="1">
    <location>
        <begin position="65"/>
        <end position="84"/>
    </location>
</feature>
<keyword evidence="1" id="KW-0472">Membrane</keyword>
<dbReference type="AlphaFoldDB" id="A0A6C0FFU9"/>
<dbReference type="EMBL" id="MN738822">
    <property type="protein sequence ID" value="QHT37935.1"/>
    <property type="molecule type" value="Genomic_DNA"/>
</dbReference>
<accession>A0A6C0FFU9</accession>
<keyword evidence="1" id="KW-1133">Transmembrane helix</keyword>
<reference evidence="2" key="1">
    <citation type="journal article" date="2020" name="Nature">
        <title>Giant virus diversity and host interactions through global metagenomics.</title>
        <authorList>
            <person name="Schulz F."/>
            <person name="Roux S."/>
            <person name="Paez-Espino D."/>
            <person name="Jungbluth S."/>
            <person name="Walsh D.A."/>
            <person name="Denef V.J."/>
            <person name="McMahon K.D."/>
            <person name="Konstantinidis K.T."/>
            <person name="Eloe-Fadrosh E.A."/>
            <person name="Kyrpides N.C."/>
            <person name="Woyke T."/>
        </authorList>
    </citation>
    <scope>NUCLEOTIDE SEQUENCE</scope>
    <source>
        <strain evidence="2">GVMAG-S-ERX556049-19</strain>
    </source>
</reference>